<keyword evidence="12" id="KW-0436">Ligase</keyword>
<dbReference type="GO" id="GO:0006529">
    <property type="term" value="P:asparagine biosynthetic process"/>
    <property type="evidence" value="ECO:0007669"/>
    <property type="project" value="UniProtKB-KW"/>
</dbReference>
<dbReference type="GO" id="GO:0005524">
    <property type="term" value="F:ATP binding"/>
    <property type="evidence" value="ECO:0007669"/>
    <property type="project" value="UniProtKB-KW"/>
</dbReference>
<keyword evidence="6 8" id="KW-0315">Glutamine amidotransferase</keyword>
<dbReference type="CDD" id="cd01991">
    <property type="entry name" value="Asn_synthase_B_C"/>
    <property type="match status" value="1"/>
</dbReference>
<feature type="binding site" evidence="9">
    <location>
        <position position="104"/>
    </location>
    <ligand>
        <name>L-glutamine</name>
        <dbReference type="ChEBI" id="CHEBI:58359"/>
    </ligand>
</feature>
<dbReference type="PROSITE" id="PS51278">
    <property type="entry name" value="GATASE_TYPE_2"/>
    <property type="match status" value="1"/>
</dbReference>
<gene>
    <name evidence="12" type="primary">asnB_1</name>
    <name evidence="12" type="ORF">Pan54_10800</name>
</gene>
<dbReference type="AlphaFoldDB" id="A0A5C5XBH4"/>
<dbReference type="RefSeq" id="WP_146502500.1">
    <property type="nucleotide sequence ID" value="NZ_SJPG01000001.1"/>
</dbReference>
<sequence length="658" mass="75408">MCGICGAIWSNESRSISEEHLLQMTDTLSHRGPDARGLHWEQNSNLGVGLGHRRLSIIDLATGQQPMWNEDHSVCVVFNGEIYNYRELQKELRTKGHQFRTDSDTEVLVHLYEDYGREMVHHLRGMFAFAIWDRNHSSLLLARDRFGQKPLIYRQDENRLLFASEMKAILQIPGIPREVDPVALDLFLTWQYVPAPWSMLKGFQKILPGHTAVWQENRLDIQQYWTPTSIRGSDSANEQTRRDTRNLSYAQTQEKLKETLTEAVRLRLRSDVPLGAFLSGGIDSTLITGLMQRELDRPVETFSIGFDIAHFDERSFARMAAKSLGTNHHEKIVSPSAVDSLPELVWHYEEPYADSSAIPTMALCEFTREAVKVALTGDGGDELFIGYDRYRAAGLGDRIDRLPGPLRSILKSSLWQKMPASLKQKSFSRRLKRFLTTAGLSPEQRYMTWISYFDAARRKDIYSSGFREKLTGFQSEDWMSDLYELTAQNDFVSRTAAVDQISYLPNDILTKVDIASMAYGLECRSPFLDHQVADLATSMPLNYKLKGRYGKQILRDTFADLIPEPILQRSKMGFGVPVDHWFRNELKPLLHDVLLSERAMSRGYFEPAKIQRLVEEHTTGLCDHSKHLWAMLVLEVWCRMFIDASEVSTKRPLSDGVF</sequence>
<dbReference type="SUPFAM" id="SSF52402">
    <property type="entry name" value="Adenine nucleotide alpha hydrolases-like"/>
    <property type="match status" value="1"/>
</dbReference>
<dbReference type="InterPro" id="IPR001962">
    <property type="entry name" value="Asn_synthase"/>
</dbReference>
<evidence type="ECO:0000256" key="6">
    <source>
        <dbReference type="ARBA" id="ARBA00022962"/>
    </source>
</evidence>
<dbReference type="Proteomes" id="UP000316095">
    <property type="component" value="Unassembled WGS sequence"/>
</dbReference>
<feature type="domain" description="Glutamine amidotransferase type-2" evidence="11">
    <location>
        <begin position="2"/>
        <end position="217"/>
    </location>
</feature>
<evidence type="ECO:0000256" key="2">
    <source>
        <dbReference type="ARBA" id="ARBA00005752"/>
    </source>
</evidence>
<feature type="active site" description="For GATase activity" evidence="8">
    <location>
        <position position="2"/>
    </location>
</feature>
<evidence type="ECO:0000256" key="7">
    <source>
        <dbReference type="ARBA" id="ARBA00048741"/>
    </source>
</evidence>
<keyword evidence="13" id="KW-1185">Reference proteome</keyword>
<dbReference type="PIRSF" id="PIRSF001589">
    <property type="entry name" value="Asn_synthetase_glu-h"/>
    <property type="match status" value="1"/>
</dbReference>
<dbReference type="GO" id="GO:0005829">
    <property type="term" value="C:cytosol"/>
    <property type="evidence" value="ECO:0007669"/>
    <property type="project" value="TreeGrafter"/>
</dbReference>
<dbReference type="Pfam" id="PF13537">
    <property type="entry name" value="GATase_7"/>
    <property type="match status" value="1"/>
</dbReference>
<evidence type="ECO:0000256" key="8">
    <source>
        <dbReference type="PIRSR" id="PIRSR001589-1"/>
    </source>
</evidence>
<dbReference type="Gene3D" id="3.60.20.10">
    <property type="entry name" value="Glutamine Phosphoribosylpyrophosphate, subunit 1, domain 1"/>
    <property type="match status" value="1"/>
</dbReference>
<keyword evidence="8" id="KW-0061">Asparagine biosynthesis</keyword>
<feature type="site" description="Important for beta-aspartyl-AMP intermediate formation" evidence="10">
    <location>
        <position position="378"/>
    </location>
</feature>
<dbReference type="InterPro" id="IPR014729">
    <property type="entry name" value="Rossmann-like_a/b/a_fold"/>
</dbReference>
<evidence type="ECO:0000256" key="9">
    <source>
        <dbReference type="PIRSR" id="PIRSR001589-2"/>
    </source>
</evidence>
<keyword evidence="8" id="KW-0028">Amino-acid biosynthesis</keyword>
<accession>A0A5C5XBH4</accession>
<keyword evidence="4 9" id="KW-0547">Nucleotide-binding</keyword>
<feature type="binding site" evidence="9">
    <location>
        <position position="304"/>
    </location>
    <ligand>
        <name>ATP</name>
        <dbReference type="ChEBI" id="CHEBI:30616"/>
    </ligand>
</feature>
<dbReference type="PANTHER" id="PTHR43284:SF1">
    <property type="entry name" value="ASPARAGINE SYNTHETASE"/>
    <property type="match status" value="1"/>
</dbReference>
<dbReference type="InterPro" id="IPR017932">
    <property type="entry name" value="GATase_2_dom"/>
</dbReference>
<dbReference type="CDD" id="cd00712">
    <property type="entry name" value="AsnB"/>
    <property type="match status" value="1"/>
</dbReference>
<evidence type="ECO:0000256" key="5">
    <source>
        <dbReference type="ARBA" id="ARBA00022840"/>
    </source>
</evidence>
<dbReference type="InterPro" id="IPR033738">
    <property type="entry name" value="AsnB_N"/>
</dbReference>
<evidence type="ECO:0000256" key="10">
    <source>
        <dbReference type="PIRSR" id="PIRSR001589-3"/>
    </source>
</evidence>
<dbReference type="NCBIfam" id="TIGR01536">
    <property type="entry name" value="asn_synth_AEB"/>
    <property type="match status" value="1"/>
</dbReference>
<dbReference type="Pfam" id="PF00733">
    <property type="entry name" value="Asn_synthase"/>
    <property type="match status" value="1"/>
</dbReference>
<dbReference type="Gene3D" id="3.40.50.620">
    <property type="entry name" value="HUPs"/>
    <property type="match status" value="1"/>
</dbReference>
<keyword evidence="5 9" id="KW-0067">ATP-binding</keyword>
<evidence type="ECO:0000256" key="3">
    <source>
        <dbReference type="ARBA" id="ARBA00012737"/>
    </source>
</evidence>
<proteinExistence type="inferred from homology"/>
<dbReference type="EC" id="6.3.5.4" evidence="3"/>
<dbReference type="InterPro" id="IPR006426">
    <property type="entry name" value="Asn_synth_AEB"/>
</dbReference>
<comment type="similarity">
    <text evidence="2">Belongs to the asparagine synthetase family.</text>
</comment>
<evidence type="ECO:0000313" key="13">
    <source>
        <dbReference type="Proteomes" id="UP000316095"/>
    </source>
</evidence>
<name>A0A5C5XBH4_9PLAN</name>
<dbReference type="SUPFAM" id="SSF56235">
    <property type="entry name" value="N-terminal nucleophile aminohydrolases (Ntn hydrolases)"/>
    <property type="match status" value="1"/>
</dbReference>
<dbReference type="OrthoDB" id="9763290at2"/>
<reference evidence="12 13" key="1">
    <citation type="submission" date="2019-02" db="EMBL/GenBank/DDBJ databases">
        <title>Deep-cultivation of Planctomycetes and their phenomic and genomic characterization uncovers novel biology.</title>
        <authorList>
            <person name="Wiegand S."/>
            <person name="Jogler M."/>
            <person name="Boedeker C."/>
            <person name="Pinto D."/>
            <person name="Vollmers J."/>
            <person name="Rivas-Marin E."/>
            <person name="Kohn T."/>
            <person name="Peeters S.H."/>
            <person name="Heuer A."/>
            <person name="Rast P."/>
            <person name="Oberbeckmann S."/>
            <person name="Bunk B."/>
            <person name="Jeske O."/>
            <person name="Meyerdierks A."/>
            <person name="Storesund J.E."/>
            <person name="Kallscheuer N."/>
            <person name="Luecker S."/>
            <person name="Lage O.M."/>
            <person name="Pohl T."/>
            <person name="Merkel B.J."/>
            <person name="Hornburger P."/>
            <person name="Mueller R.-W."/>
            <person name="Bruemmer F."/>
            <person name="Labrenz M."/>
            <person name="Spormann A.M."/>
            <person name="Op Den Camp H."/>
            <person name="Overmann J."/>
            <person name="Amann R."/>
            <person name="Jetten M.S.M."/>
            <person name="Mascher T."/>
            <person name="Medema M.H."/>
            <person name="Devos D.P."/>
            <person name="Kaster A.-K."/>
            <person name="Ovreas L."/>
            <person name="Rohde M."/>
            <person name="Galperin M.Y."/>
            <person name="Jogler C."/>
        </authorList>
    </citation>
    <scope>NUCLEOTIDE SEQUENCE [LARGE SCALE GENOMIC DNA]</scope>
    <source>
        <strain evidence="12 13">Pan54</strain>
    </source>
</reference>
<dbReference type="InterPro" id="IPR051786">
    <property type="entry name" value="ASN_synthetase/amidase"/>
</dbReference>
<evidence type="ECO:0000256" key="1">
    <source>
        <dbReference type="ARBA" id="ARBA00005187"/>
    </source>
</evidence>
<dbReference type="InterPro" id="IPR029055">
    <property type="entry name" value="Ntn_hydrolases_N"/>
</dbReference>
<evidence type="ECO:0000313" key="12">
    <source>
        <dbReference type="EMBL" id="TWT60366.1"/>
    </source>
</evidence>
<dbReference type="PANTHER" id="PTHR43284">
    <property type="entry name" value="ASPARAGINE SYNTHETASE (GLUTAMINE-HYDROLYZING)"/>
    <property type="match status" value="1"/>
</dbReference>
<organism evidence="12 13">
    <name type="scientific">Rubinisphaera italica</name>
    <dbReference type="NCBI Taxonomy" id="2527969"/>
    <lineage>
        <taxon>Bacteria</taxon>
        <taxon>Pseudomonadati</taxon>
        <taxon>Planctomycetota</taxon>
        <taxon>Planctomycetia</taxon>
        <taxon>Planctomycetales</taxon>
        <taxon>Planctomycetaceae</taxon>
        <taxon>Rubinisphaera</taxon>
    </lineage>
</organism>
<evidence type="ECO:0000259" key="11">
    <source>
        <dbReference type="PROSITE" id="PS51278"/>
    </source>
</evidence>
<dbReference type="GO" id="GO:0004066">
    <property type="term" value="F:asparagine synthase (glutamine-hydrolyzing) activity"/>
    <property type="evidence" value="ECO:0007669"/>
    <property type="project" value="UniProtKB-EC"/>
</dbReference>
<protein>
    <recommendedName>
        <fullName evidence="3">asparagine synthase (glutamine-hydrolyzing)</fullName>
        <ecNumber evidence="3">6.3.5.4</ecNumber>
    </recommendedName>
</protein>
<comment type="caution">
    <text evidence="12">The sequence shown here is derived from an EMBL/GenBank/DDBJ whole genome shotgun (WGS) entry which is preliminary data.</text>
</comment>
<dbReference type="EMBL" id="SJPG01000001">
    <property type="protein sequence ID" value="TWT60366.1"/>
    <property type="molecule type" value="Genomic_DNA"/>
</dbReference>
<evidence type="ECO:0000256" key="4">
    <source>
        <dbReference type="ARBA" id="ARBA00022741"/>
    </source>
</evidence>
<comment type="pathway">
    <text evidence="1">Amino-acid biosynthesis; L-asparagine biosynthesis; L-asparagine from L-aspartate (L-Gln route): step 1/1.</text>
</comment>
<comment type="catalytic activity">
    <reaction evidence="7">
        <text>L-aspartate + L-glutamine + ATP + H2O = L-asparagine + L-glutamate + AMP + diphosphate + H(+)</text>
        <dbReference type="Rhea" id="RHEA:12228"/>
        <dbReference type="ChEBI" id="CHEBI:15377"/>
        <dbReference type="ChEBI" id="CHEBI:15378"/>
        <dbReference type="ChEBI" id="CHEBI:29985"/>
        <dbReference type="ChEBI" id="CHEBI:29991"/>
        <dbReference type="ChEBI" id="CHEBI:30616"/>
        <dbReference type="ChEBI" id="CHEBI:33019"/>
        <dbReference type="ChEBI" id="CHEBI:58048"/>
        <dbReference type="ChEBI" id="CHEBI:58359"/>
        <dbReference type="ChEBI" id="CHEBI:456215"/>
        <dbReference type="EC" id="6.3.5.4"/>
    </reaction>
</comment>